<dbReference type="RefSeq" id="WP_039000160.1">
    <property type="nucleotide sequence ID" value="NZ_CP014327.1"/>
</dbReference>
<protein>
    <submittedName>
        <fullName evidence="4">GNAT family acetyltransferase</fullName>
    </submittedName>
</protein>
<keyword evidence="5" id="KW-1185">Reference proteome</keyword>
<dbReference type="AlphaFoldDB" id="A0A126UVB5"/>
<dbReference type="EMBL" id="CP014327">
    <property type="protein sequence ID" value="AML49990.1"/>
    <property type="molecule type" value="Genomic_DNA"/>
</dbReference>
<organism evidence="4 5">
    <name type="scientific">Falsihalocynthiibacter arcticus</name>
    <dbReference type="NCBI Taxonomy" id="1579316"/>
    <lineage>
        <taxon>Bacteria</taxon>
        <taxon>Pseudomonadati</taxon>
        <taxon>Pseudomonadota</taxon>
        <taxon>Alphaproteobacteria</taxon>
        <taxon>Rhodobacterales</taxon>
        <taxon>Roseobacteraceae</taxon>
        <taxon>Falsihalocynthiibacter</taxon>
    </lineage>
</organism>
<reference evidence="4 5" key="1">
    <citation type="submission" date="2016-02" db="EMBL/GenBank/DDBJ databases">
        <title>Complete genome sequence of Halocynthiibacter arcticus PAMC 20958t from arctic marine sediment.</title>
        <authorList>
            <person name="Lee Y.M."/>
            <person name="Baek K."/>
            <person name="Lee H.K."/>
            <person name="Shin S.C."/>
        </authorList>
    </citation>
    <scope>NUCLEOTIDE SEQUENCE [LARGE SCALE GENOMIC DNA]</scope>
    <source>
        <strain evidence="4">PAMC 20958</strain>
    </source>
</reference>
<dbReference type="Pfam" id="PF13420">
    <property type="entry name" value="Acetyltransf_4"/>
    <property type="match status" value="1"/>
</dbReference>
<dbReference type="SUPFAM" id="SSF55729">
    <property type="entry name" value="Acyl-CoA N-acyltransferases (Nat)"/>
    <property type="match status" value="1"/>
</dbReference>
<proteinExistence type="predicted"/>
<evidence type="ECO:0000313" key="5">
    <source>
        <dbReference type="Proteomes" id="UP000070371"/>
    </source>
</evidence>
<dbReference type="OrthoDB" id="5459937at2"/>
<dbReference type="PANTHER" id="PTHR43072:SF23">
    <property type="entry name" value="UPF0039 PROTEIN C11D3.02C"/>
    <property type="match status" value="1"/>
</dbReference>
<dbReference type="CDD" id="cd04301">
    <property type="entry name" value="NAT_SF"/>
    <property type="match status" value="1"/>
</dbReference>
<dbReference type="PROSITE" id="PS51186">
    <property type="entry name" value="GNAT"/>
    <property type="match status" value="1"/>
</dbReference>
<evidence type="ECO:0000256" key="2">
    <source>
        <dbReference type="ARBA" id="ARBA00023315"/>
    </source>
</evidence>
<dbReference type="GO" id="GO:0016747">
    <property type="term" value="F:acyltransferase activity, transferring groups other than amino-acyl groups"/>
    <property type="evidence" value="ECO:0007669"/>
    <property type="project" value="InterPro"/>
</dbReference>
<dbReference type="Proteomes" id="UP000070371">
    <property type="component" value="Chromosome"/>
</dbReference>
<accession>A0A126UVB5</accession>
<evidence type="ECO:0000313" key="4">
    <source>
        <dbReference type="EMBL" id="AML49990.1"/>
    </source>
</evidence>
<dbReference type="PANTHER" id="PTHR43072">
    <property type="entry name" value="N-ACETYLTRANSFERASE"/>
    <property type="match status" value="1"/>
</dbReference>
<feature type="domain" description="N-acetyltransferase" evidence="3">
    <location>
        <begin position="1"/>
        <end position="161"/>
    </location>
</feature>
<sequence length="161" mass="17967">MIRIATPLDIDTILDIWNPIIRDSVFTFNSQQKTQADMVALLEQKENAMEPFIVSELDGRILGFATYGQFRGGNGYRFTVEHTVIVGEGNSGLGIGRSLLQVIEKHAKNRGMHSMIAGVSADNTAAVLFHAAIGYSEIARLPEVGRKFDRWFDLVLMQKRL</sequence>
<dbReference type="InterPro" id="IPR000182">
    <property type="entry name" value="GNAT_dom"/>
</dbReference>
<name>A0A126UVB5_9RHOB</name>
<dbReference type="InterPro" id="IPR016181">
    <property type="entry name" value="Acyl_CoA_acyltransferase"/>
</dbReference>
<dbReference type="Gene3D" id="3.40.630.30">
    <property type="match status" value="1"/>
</dbReference>
<evidence type="ECO:0000256" key="1">
    <source>
        <dbReference type="ARBA" id="ARBA00022679"/>
    </source>
</evidence>
<keyword evidence="1 4" id="KW-0808">Transferase</keyword>
<evidence type="ECO:0000259" key="3">
    <source>
        <dbReference type="PROSITE" id="PS51186"/>
    </source>
</evidence>
<gene>
    <name evidence="4" type="ORF">RC74_00680</name>
</gene>
<dbReference type="STRING" id="1579316.RC74_00680"/>
<dbReference type="KEGG" id="hat:RC74_00680"/>
<keyword evidence="2" id="KW-0012">Acyltransferase</keyword>